<keyword evidence="1" id="KW-0472">Membrane</keyword>
<keyword evidence="1" id="KW-1133">Transmembrane helix</keyword>
<dbReference type="Pfam" id="PF04892">
    <property type="entry name" value="VanZ"/>
    <property type="match status" value="1"/>
</dbReference>
<feature type="transmembrane region" description="Helical" evidence="1">
    <location>
        <begin position="108"/>
        <end position="129"/>
    </location>
</feature>
<gene>
    <name evidence="3" type="ORF">PND83_12925</name>
</gene>
<dbReference type="PANTHER" id="PTHR36834:SF1">
    <property type="entry name" value="INTEGRAL MEMBRANE PROTEIN"/>
    <property type="match status" value="1"/>
</dbReference>
<feature type="transmembrane region" description="Helical" evidence="1">
    <location>
        <begin position="176"/>
        <end position="201"/>
    </location>
</feature>
<protein>
    <submittedName>
        <fullName evidence="3">VanZ family protein</fullName>
    </submittedName>
</protein>
<dbReference type="InterPro" id="IPR006976">
    <property type="entry name" value="VanZ-like"/>
</dbReference>
<dbReference type="InterPro" id="IPR053150">
    <property type="entry name" value="Teicoplanin_resist-assoc"/>
</dbReference>
<feature type="transmembrane region" description="Helical" evidence="1">
    <location>
        <begin position="80"/>
        <end position="101"/>
    </location>
</feature>
<proteinExistence type="predicted"/>
<dbReference type="AlphaFoldDB" id="A0AAW6C6N7"/>
<keyword evidence="1" id="KW-0812">Transmembrane</keyword>
<feature type="transmembrane region" description="Helical" evidence="1">
    <location>
        <begin position="37"/>
        <end position="60"/>
    </location>
</feature>
<comment type="caution">
    <text evidence="3">The sequence shown here is derived from an EMBL/GenBank/DDBJ whole genome shotgun (WGS) entry which is preliminary data.</text>
</comment>
<dbReference type="EMBL" id="JAQLWO010000014">
    <property type="protein sequence ID" value="MDB7906886.1"/>
    <property type="molecule type" value="Genomic_DNA"/>
</dbReference>
<organism evidence="3 4">
    <name type="scientific">Flavonifractor plautii</name>
    <name type="common">Fusobacterium plautii</name>
    <dbReference type="NCBI Taxonomy" id="292800"/>
    <lineage>
        <taxon>Bacteria</taxon>
        <taxon>Bacillati</taxon>
        <taxon>Bacillota</taxon>
        <taxon>Clostridia</taxon>
        <taxon>Eubacteriales</taxon>
        <taxon>Oscillospiraceae</taxon>
        <taxon>Flavonifractor</taxon>
    </lineage>
</organism>
<evidence type="ECO:0000256" key="1">
    <source>
        <dbReference type="SAM" id="Phobius"/>
    </source>
</evidence>
<evidence type="ECO:0000313" key="4">
    <source>
        <dbReference type="Proteomes" id="UP001211006"/>
    </source>
</evidence>
<evidence type="ECO:0000313" key="3">
    <source>
        <dbReference type="EMBL" id="MDB7906886.1"/>
    </source>
</evidence>
<feature type="transmembrane region" description="Helical" evidence="1">
    <location>
        <begin position="135"/>
        <end position="155"/>
    </location>
</feature>
<reference evidence="3" key="1">
    <citation type="submission" date="2023-01" db="EMBL/GenBank/DDBJ databases">
        <title>Human gut microbiome strain richness.</title>
        <authorList>
            <person name="Chen-Liaw A."/>
        </authorList>
    </citation>
    <scope>NUCLEOTIDE SEQUENCE</scope>
    <source>
        <strain evidence="3">2225st1_A6_2225SCRN_200828</strain>
    </source>
</reference>
<feature type="domain" description="VanZ-like" evidence="2">
    <location>
        <begin position="49"/>
        <end position="155"/>
    </location>
</feature>
<feature type="transmembrane region" description="Helical" evidence="1">
    <location>
        <begin position="6"/>
        <end position="25"/>
    </location>
</feature>
<accession>A0AAW6C6N7</accession>
<dbReference type="PANTHER" id="PTHR36834">
    <property type="entry name" value="MEMBRANE PROTEIN-RELATED"/>
    <property type="match status" value="1"/>
</dbReference>
<evidence type="ECO:0000259" key="2">
    <source>
        <dbReference type="Pfam" id="PF04892"/>
    </source>
</evidence>
<sequence length="204" mass="22951">MSIMEILIRSISGYIFIIPGIILYFGALRKSAKRQILLHITTAFIFCYYLIGILTMTGIGKLKAFEPTLVLVPFRDMISGPIDTILNIILFVPLGFFLPLLYKKYGHIGSVALVSFLLSLSIEIVQMFGRGATDINDLITNTVGACLGFFIYQLLSKLVSKELCRKFQSYNINEGTELLFFIIYSFVIMVTIQPIIISTLFHLA</sequence>
<name>A0AAW6C6N7_FLAPL</name>
<dbReference type="Proteomes" id="UP001211006">
    <property type="component" value="Unassembled WGS sequence"/>
</dbReference>
<dbReference type="RefSeq" id="WP_009296568.1">
    <property type="nucleotide sequence ID" value="NZ_JAQLWN010000017.1"/>
</dbReference>